<dbReference type="EMBL" id="JAUFQH010000005">
    <property type="protein sequence ID" value="MDN3619389.1"/>
    <property type="molecule type" value="Genomic_DNA"/>
</dbReference>
<dbReference type="AlphaFoldDB" id="A0AAJ1VGK4"/>
<dbReference type="Proteomes" id="UP001228636">
    <property type="component" value="Unassembled WGS sequence"/>
</dbReference>
<dbReference type="RefSeq" id="WP_261973805.1">
    <property type="nucleotide sequence ID" value="NZ_CP103460.1"/>
</dbReference>
<accession>A0AAJ1VGK4</accession>
<evidence type="ECO:0000313" key="2">
    <source>
        <dbReference type="Proteomes" id="UP001228636"/>
    </source>
</evidence>
<evidence type="ECO:0000313" key="1">
    <source>
        <dbReference type="EMBL" id="MDN3619389.1"/>
    </source>
</evidence>
<organism evidence="1 2">
    <name type="scientific">Polaribacter sejongensis</name>
    <dbReference type="NCBI Taxonomy" id="985043"/>
    <lineage>
        <taxon>Bacteria</taxon>
        <taxon>Pseudomonadati</taxon>
        <taxon>Bacteroidota</taxon>
        <taxon>Flavobacteriia</taxon>
        <taxon>Flavobacteriales</taxon>
        <taxon>Flavobacteriaceae</taxon>
    </lineage>
</organism>
<comment type="caution">
    <text evidence="1">The sequence shown here is derived from an EMBL/GenBank/DDBJ whole genome shotgun (WGS) entry which is preliminary data.</text>
</comment>
<name>A0AAJ1VGK4_9FLAO</name>
<sequence length="167" mass="19166">MTNQRKKLCLDYLKSRKAFLDVANEDEILHGNDNIIGRIGEAIAHSFLDQMERKPKVVKPQSNPGYDISCKNEAKRVSVKMITSENKTGNTSKIHPKWDELIGIELGEDFKILKLGIINKENFDKEQTKRNESLTPNFSRAKLKENGVFNIAGRVYDKKDLEKYNLI</sequence>
<proteinExistence type="predicted"/>
<gene>
    <name evidence="1" type="ORF">QWY81_07990</name>
</gene>
<reference evidence="1 2" key="1">
    <citation type="journal article" date="2014" name="Int. J. Syst. Evol. Microbiol.">
        <title>Complete genome sequence of Corynebacterium casei LMG S-19264T (=DSM 44701T), isolated from a smear-ripened cheese.</title>
        <authorList>
            <consortium name="US DOE Joint Genome Institute (JGI-PGF)"/>
            <person name="Walter F."/>
            <person name="Albersmeier A."/>
            <person name="Kalinowski J."/>
            <person name="Ruckert C."/>
        </authorList>
    </citation>
    <scope>NUCLEOTIDE SEQUENCE [LARGE SCALE GENOMIC DNA]</scope>
    <source>
        <strain evidence="1 2">CECT 8670</strain>
    </source>
</reference>
<protein>
    <submittedName>
        <fullName evidence="1">Uncharacterized protein</fullName>
    </submittedName>
</protein>